<organism evidence="1 2">
    <name type="scientific">Goodea atripinnis</name>
    <dbReference type="NCBI Taxonomy" id="208336"/>
    <lineage>
        <taxon>Eukaryota</taxon>
        <taxon>Metazoa</taxon>
        <taxon>Chordata</taxon>
        <taxon>Craniata</taxon>
        <taxon>Vertebrata</taxon>
        <taxon>Euteleostomi</taxon>
        <taxon>Actinopterygii</taxon>
        <taxon>Neopterygii</taxon>
        <taxon>Teleostei</taxon>
        <taxon>Neoteleostei</taxon>
        <taxon>Acanthomorphata</taxon>
        <taxon>Ovalentaria</taxon>
        <taxon>Atherinomorphae</taxon>
        <taxon>Cyprinodontiformes</taxon>
        <taxon>Goodeidae</taxon>
        <taxon>Goodea</taxon>
    </lineage>
</organism>
<protein>
    <submittedName>
        <fullName evidence="1">Uncharacterized protein</fullName>
    </submittedName>
</protein>
<evidence type="ECO:0000313" key="1">
    <source>
        <dbReference type="EMBL" id="MEQ2185743.1"/>
    </source>
</evidence>
<comment type="caution">
    <text evidence="1">The sequence shown here is derived from an EMBL/GenBank/DDBJ whole genome shotgun (WGS) entry which is preliminary data.</text>
</comment>
<accession>A0ABV0PQS9</accession>
<feature type="non-terminal residue" evidence="1">
    <location>
        <position position="1"/>
    </location>
</feature>
<dbReference type="EMBL" id="JAHRIO010082049">
    <property type="protein sequence ID" value="MEQ2185743.1"/>
    <property type="molecule type" value="Genomic_DNA"/>
</dbReference>
<gene>
    <name evidence="1" type="ORF">GOODEAATRI_021399</name>
</gene>
<keyword evidence="2" id="KW-1185">Reference proteome</keyword>
<dbReference type="Proteomes" id="UP001476798">
    <property type="component" value="Unassembled WGS sequence"/>
</dbReference>
<evidence type="ECO:0000313" key="2">
    <source>
        <dbReference type="Proteomes" id="UP001476798"/>
    </source>
</evidence>
<sequence>VSSVILVDPSQTGKLPESMFNQPSIGSGRCRITPFPPASRAPDHAHVNSYARTKVCTPQRATVRVAATLVISKASSNRAVSSCLNGHLMENHYSPDHPTPPYLNYPINEHYYTVEGQSFTSPDRSKRLSLELRGISSRCIPLLTAVRLLCIA</sequence>
<proteinExistence type="predicted"/>
<reference evidence="1 2" key="1">
    <citation type="submission" date="2021-06" db="EMBL/GenBank/DDBJ databases">
        <authorList>
            <person name="Palmer J.M."/>
        </authorList>
    </citation>
    <scope>NUCLEOTIDE SEQUENCE [LARGE SCALE GENOMIC DNA]</scope>
    <source>
        <strain evidence="1 2">GA_2019</strain>
        <tissue evidence="1">Muscle</tissue>
    </source>
</reference>
<name>A0ABV0PQS9_9TELE</name>